<feature type="transmembrane region" description="Helical" evidence="5">
    <location>
        <begin position="85"/>
        <end position="104"/>
    </location>
</feature>
<evidence type="ECO:0000256" key="1">
    <source>
        <dbReference type="ARBA" id="ARBA00004370"/>
    </source>
</evidence>
<evidence type="ECO:0000256" key="3">
    <source>
        <dbReference type="ARBA" id="ARBA00022989"/>
    </source>
</evidence>
<dbReference type="Proteomes" id="UP000218765">
    <property type="component" value="Chromosome"/>
</dbReference>
<dbReference type="RefSeq" id="WP_197702932.1">
    <property type="nucleotide sequence ID" value="NZ_AP018052.1"/>
</dbReference>
<feature type="transmembrane region" description="Helical" evidence="5">
    <location>
        <begin position="52"/>
        <end position="73"/>
    </location>
</feature>
<evidence type="ECO:0000259" key="6">
    <source>
        <dbReference type="Pfam" id="PF13664"/>
    </source>
</evidence>
<name>A0A1Z4VR29_9GAMM</name>
<dbReference type="EMBL" id="AP018052">
    <property type="protein sequence ID" value="BAZ94087.1"/>
    <property type="molecule type" value="Genomic_DNA"/>
</dbReference>
<dbReference type="InterPro" id="IPR025423">
    <property type="entry name" value="TMEM205-like"/>
</dbReference>
<proteinExistence type="predicted"/>
<feature type="transmembrane region" description="Helical" evidence="5">
    <location>
        <begin position="21"/>
        <end position="40"/>
    </location>
</feature>
<feature type="transmembrane region" description="Helical" evidence="5">
    <location>
        <begin position="135"/>
        <end position="152"/>
    </location>
</feature>
<reference evidence="7 8" key="1">
    <citation type="submission" date="2017-05" db="EMBL/GenBank/DDBJ databases">
        <title>Thiocyanate degradation by Thiohalobacter thiocyanaticus FOKN1.</title>
        <authorList>
            <person name="Oshiki M."/>
            <person name="Fukushima T."/>
            <person name="Kawano S."/>
            <person name="Nakagawa J."/>
        </authorList>
    </citation>
    <scope>NUCLEOTIDE SEQUENCE [LARGE SCALE GENOMIC DNA]</scope>
    <source>
        <strain evidence="7 8">FOKN1</strain>
    </source>
</reference>
<evidence type="ECO:0000256" key="2">
    <source>
        <dbReference type="ARBA" id="ARBA00022692"/>
    </source>
</evidence>
<comment type="subcellular location">
    <subcellularLocation>
        <location evidence="1">Membrane</location>
    </subcellularLocation>
</comment>
<evidence type="ECO:0000256" key="5">
    <source>
        <dbReference type="SAM" id="Phobius"/>
    </source>
</evidence>
<accession>A0A1Z4VR29</accession>
<keyword evidence="3 5" id="KW-1133">Transmembrane helix</keyword>
<organism evidence="7 8">
    <name type="scientific">Thiohalobacter thiocyanaticus</name>
    <dbReference type="NCBI Taxonomy" id="585455"/>
    <lineage>
        <taxon>Bacteria</taxon>
        <taxon>Pseudomonadati</taxon>
        <taxon>Pseudomonadota</taxon>
        <taxon>Gammaproteobacteria</taxon>
        <taxon>Thiohalobacterales</taxon>
        <taxon>Thiohalobacteraceae</taxon>
        <taxon>Thiohalobacter</taxon>
    </lineage>
</organism>
<evidence type="ECO:0000313" key="8">
    <source>
        <dbReference type="Proteomes" id="UP000218765"/>
    </source>
</evidence>
<keyword evidence="8" id="KW-1185">Reference proteome</keyword>
<gene>
    <name evidence="7" type="ORF">FOKN1_1699</name>
</gene>
<dbReference type="Pfam" id="PF13664">
    <property type="entry name" value="DUF4149"/>
    <property type="match status" value="1"/>
</dbReference>
<evidence type="ECO:0000256" key="4">
    <source>
        <dbReference type="ARBA" id="ARBA00023136"/>
    </source>
</evidence>
<evidence type="ECO:0000313" key="7">
    <source>
        <dbReference type="EMBL" id="BAZ94087.1"/>
    </source>
</evidence>
<keyword evidence="4 5" id="KW-0472">Membrane</keyword>
<dbReference type="KEGG" id="ttc:FOKN1_1699"/>
<dbReference type="AlphaFoldDB" id="A0A1Z4VR29"/>
<feature type="domain" description="TMEM205-like" evidence="6">
    <location>
        <begin position="20"/>
        <end position="114"/>
    </location>
</feature>
<keyword evidence="2 5" id="KW-0812">Transmembrane</keyword>
<protein>
    <recommendedName>
        <fullName evidence="6">TMEM205-like domain-containing protein</fullName>
    </recommendedName>
</protein>
<dbReference type="GO" id="GO:0016020">
    <property type="term" value="C:membrane"/>
    <property type="evidence" value="ECO:0007669"/>
    <property type="project" value="UniProtKB-SubCell"/>
</dbReference>
<sequence>MTANPSAPMQAKIAIAERIILTLWVGGLWMIGYLAVPLLFHQLDDTRLAGQLAGEMFRALNWFGLAAGALLLISNRMQARPGLDWRALTLVLMLALILVNAFAISPLMQELKAGGLVAGSEAAARFGRLHGLSSFLYLIQSLLGLGLVVFGIRRG</sequence>